<sequence>MSGIAGDAAKDLGNWGSVFGIGAAISDTLIGDATQIGVKDIAGESIKIGAVGIGGSVLFTGLDVLMTAAGKKKYFMNPYFVANGFYDIESPNTRRYFKWRKGKKIAGSILSGVGSIAATFTTVNLGGIARHGRSVANTIEHMVAFKNEAKKIPHSKFFQDIVDVMFKCKLIKLVSRGGALTADSIPGCAIASAAISGLTGISANIALSRLNNDNLVTITACNLHWRAFQEMQVLSAQRALGPGSGPAMRLVDRLYHGLASENRWFGVQPVDFIREPCGWMVINDKLNLL</sequence>
<dbReference type="RefSeq" id="WP_188904262.1">
    <property type="nucleotide sequence ID" value="NZ_BMKS01000027.1"/>
</dbReference>
<dbReference type="AlphaFoldDB" id="A0A8J2ZG40"/>
<organism evidence="1 2">
    <name type="scientific">Caldovatus sediminis</name>
    <dbReference type="NCBI Taxonomy" id="2041189"/>
    <lineage>
        <taxon>Bacteria</taxon>
        <taxon>Pseudomonadati</taxon>
        <taxon>Pseudomonadota</taxon>
        <taxon>Alphaproteobacteria</taxon>
        <taxon>Acetobacterales</taxon>
        <taxon>Roseomonadaceae</taxon>
        <taxon>Caldovatus</taxon>
    </lineage>
</organism>
<gene>
    <name evidence="1" type="ORF">GCM10010964_44130</name>
</gene>
<accession>A0A8J2ZG40</accession>
<proteinExistence type="predicted"/>
<protein>
    <submittedName>
        <fullName evidence="1">Uncharacterized protein</fullName>
    </submittedName>
</protein>
<evidence type="ECO:0000313" key="2">
    <source>
        <dbReference type="Proteomes" id="UP000597507"/>
    </source>
</evidence>
<dbReference type="EMBL" id="BMKS01000027">
    <property type="protein sequence ID" value="GGG52145.1"/>
    <property type="molecule type" value="Genomic_DNA"/>
</dbReference>
<comment type="caution">
    <text evidence="1">The sequence shown here is derived from an EMBL/GenBank/DDBJ whole genome shotgun (WGS) entry which is preliminary data.</text>
</comment>
<keyword evidence="2" id="KW-1185">Reference proteome</keyword>
<reference evidence="1 2" key="1">
    <citation type="journal article" date="2014" name="Int. J. Syst. Evol. Microbiol.">
        <title>Complete genome sequence of Corynebacterium casei LMG S-19264T (=DSM 44701T), isolated from a smear-ripened cheese.</title>
        <authorList>
            <consortium name="US DOE Joint Genome Institute (JGI-PGF)"/>
            <person name="Walter F."/>
            <person name="Albersmeier A."/>
            <person name="Kalinowski J."/>
            <person name="Ruckert C."/>
        </authorList>
    </citation>
    <scope>NUCLEOTIDE SEQUENCE [LARGE SCALE GENOMIC DNA]</scope>
    <source>
        <strain evidence="1 2">CGMCC 1.16330</strain>
    </source>
</reference>
<evidence type="ECO:0000313" key="1">
    <source>
        <dbReference type="EMBL" id="GGG52145.1"/>
    </source>
</evidence>
<dbReference type="Proteomes" id="UP000597507">
    <property type="component" value="Unassembled WGS sequence"/>
</dbReference>
<name>A0A8J2ZG40_9PROT</name>